<dbReference type="Proteomes" id="UP000317369">
    <property type="component" value="Chromosome"/>
</dbReference>
<keyword evidence="3 5" id="KW-0378">Hydrolase</keyword>
<evidence type="ECO:0000259" key="8">
    <source>
        <dbReference type="SMART" id="SM00245"/>
    </source>
</evidence>
<dbReference type="Gene3D" id="3.30.750.44">
    <property type="match status" value="1"/>
</dbReference>
<evidence type="ECO:0000256" key="2">
    <source>
        <dbReference type="ARBA" id="ARBA00022670"/>
    </source>
</evidence>
<feature type="compositionally biased region" description="Polar residues" evidence="6">
    <location>
        <begin position="501"/>
        <end position="511"/>
    </location>
</feature>
<dbReference type="InterPro" id="IPR004447">
    <property type="entry name" value="Peptidase_S41A"/>
</dbReference>
<dbReference type="NCBIfam" id="TIGR00225">
    <property type="entry name" value="prc"/>
    <property type="match status" value="1"/>
</dbReference>
<dbReference type="SUPFAM" id="SSF52096">
    <property type="entry name" value="ClpP/crotonase"/>
    <property type="match status" value="1"/>
</dbReference>
<keyword evidence="2 5" id="KW-0645">Protease</keyword>
<dbReference type="FunFam" id="2.30.42.10:FF:000063">
    <property type="entry name" value="Peptidase, S41 family"/>
    <property type="match status" value="1"/>
</dbReference>
<dbReference type="AlphaFoldDB" id="A0A517YVW1"/>
<accession>A0A517YVW1</accession>
<gene>
    <name evidence="9" type="ORF">KS4_24340</name>
</gene>
<dbReference type="PANTHER" id="PTHR32060:SF30">
    <property type="entry name" value="CARBOXY-TERMINAL PROCESSING PROTEASE CTPA"/>
    <property type="match status" value="1"/>
</dbReference>
<dbReference type="InterPro" id="IPR036034">
    <property type="entry name" value="PDZ_sf"/>
</dbReference>
<dbReference type="CDD" id="cd07560">
    <property type="entry name" value="Peptidase_S41_CPP"/>
    <property type="match status" value="1"/>
</dbReference>
<dbReference type="SMART" id="SM00245">
    <property type="entry name" value="TSPc"/>
    <property type="match status" value="1"/>
</dbReference>
<evidence type="ECO:0000256" key="4">
    <source>
        <dbReference type="ARBA" id="ARBA00022825"/>
    </source>
</evidence>
<comment type="similarity">
    <text evidence="1 5">Belongs to the peptidase S41A family.</text>
</comment>
<evidence type="ECO:0000256" key="5">
    <source>
        <dbReference type="RuleBase" id="RU004404"/>
    </source>
</evidence>
<evidence type="ECO:0000313" key="9">
    <source>
        <dbReference type="EMBL" id="QDU34366.1"/>
    </source>
</evidence>
<dbReference type="EMBL" id="CP036425">
    <property type="protein sequence ID" value="QDU34366.1"/>
    <property type="molecule type" value="Genomic_DNA"/>
</dbReference>
<dbReference type="GO" id="GO:0008236">
    <property type="term" value="F:serine-type peptidase activity"/>
    <property type="evidence" value="ECO:0007669"/>
    <property type="project" value="UniProtKB-KW"/>
</dbReference>
<evidence type="ECO:0000256" key="3">
    <source>
        <dbReference type="ARBA" id="ARBA00022801"/>
    </source>
</evidence>
<protein>
    <submittedName>
        <fullName evidence="9">Putative CtpA-like serine protease</fullName>
        <ecNumber evidence="9">3.4.21.-</ecNumber>
    </submittedName>
</protein>
<sequence length="525" mass="57595">MNNTKIAIRLAVIAVIALTLITMTELRARTTYSLDKIGLLATVRHNLISQYVEEPDQELMIENAVRGMISALEDPYTSFVSKSELESFESQITGNFSGIGAEVDIKDRRLRIVSPLEDSPAWKSGILAGDVVLAIEGEDTIDIKLNEAVSKLKGPAGTDVTITVRHTTGEEKDITITRGKINIQTVRGFQRQEDHSYDFMLDDVNKIGYIRVTQFNGKTANDLKNAIEELKSADLQGLILDLRFDPGGLLTAAVTISDYFLPEGQRIVSTKGRVVPEVVHTATDKGTLISADIPLVVIANESSASASEIVTGALSDNERALFVGTRTFGKGSVQEIRELTTGAETAGLLKFTNAYYYLPNGRNIHKREGKDTWGVDPSPGAYVRMTPKQIEEMIKVRRESDILRQTDGQNIEQAISPEWINDTLKDPQLASSLQAVLGKLDTGEWPTVGSTNPEILVLETKRDNLNRRRSLLADTLTEIDKKIEEVEAEINGEPIIEPAEQTASIDPTNPETEAAIPTPTAELAQ</sequence>
<evidence type="ECO:0000256" key="1">
    <source>
        <dbReference type="ARBA" id="ARBA00009179"/>
    </source>
</evidence>
<evidence type="ECO:0000256" key="6">
    <source>
        <dbReference type="SAM" id="MobiDB-lite"/>
    </source>
</evidence>
<dbReference type="InterPro" id="IPR029045">
    <property type="entry name" value="ClpP/crotonase-like_dom_sf"/>
</dbReference>
<proteinExistence type="inferred from homology"/>
<dbReference type="InterPro" id="IPR005151">
    <property type="entry name" value="Tail-specific_protease"/>
</dbReference>
<dbReference type="SUPFAM" id="SSF50156">
    <property type="entry name" value="PDZ domain-like"/>
    <property type="match status" value="1"/>
</dbReference>
<feature type="domain" description="Tail specific protease" evidence="8">
    <location>
        <begin position="169"/>
        <end position="382"/>
    </location>
</feature>
<keyword evidence="10" id="KW-1185">Reference proteome</keyword>
<dbReference type="InterPro" id="IPR055210">
    <property type="entry name" value="CtpA/B_N"/>
</dbReference>
<keyword evidence="4 5" id="KW-0720">Serine protease</keyword>
<dbReference type="GO" id="GO:0007165">
    <property type="term" value="P:signal transduction"/>
    <property type="evidence" value="ECO:0007669"/>
    <property type="project" value="TreeGrafter"/>
</dbReference>
<dbReference type="PANTHER" id="PTHR32060">
    <property type="entry name" value="TAIL-SPECIFIC PROTEASE"/>
    <property type="match status" value="1"/>
</dbReference>
<dbReference type="InterPro" id="IPR041489">
    <property type="entry name" value="PDZ_6"/>
</dbReference>
<dbReference type="KEGG" id="pcor:KS4_24340"/>
<evidence type="ECO:0000313" key="10">
    <source>
        <dbReference type="Proteomes" id="UP000317369"/>
    </source>
</evidence>
<evidence type="ECO:0000259" key="7">
    <source>
        <dbReference type="SMART" id="SM00228"/>
    </source>
</evidence>
<feature type="domain" description="PDZ" evidence="7">
    <location>
        <begin position="97"/>
        <end position="168"/>
    </location>
</feature>
<dbReference type="GO" id="GO:0004175">
    <property type="term" value="F:endopeptidase activity"/>
    <property type="evidence" value="ECO:0007669"/>
    <property type="project" value="TreeGrafter"/>
</dbReference>
<dbReference type="EC" id="3.4.21.-" evidence="9"/>
<dbReference type="InterPro" id="IPR001478">
    <property type="entry name" value="PDZ"/>
</dbReference>
<dbReference type="Gene3D" id="2.30.42.10">
    <property type="match status" value="1"/>
</dbReference>
<dbReference type="Pfam" id="PF17820">
    <property type="entry name" value="PDZ_6"/>
    <property type="match status" value="1"/>
</dbReference>
<feature type="region of interest" description="Disordered" evidence="6">
    <location>
        <begin position="490"/>
        <end position="525"/>
    </location>
</feature>
<dbReference type="Pfam" id="PF03572">
    <property type="entry name" value="Peptidase_S41"/>
    <property type="match status" value="1"/>
</dbReference>
<dbReference type="RefSeq" id="WP_145078127.1">
    <property type="nucleotide sequence ID" value="NZ_CP036425.1"/>
</dbReference>
<dbReference type="Pfam" id="PF22694">
    <property type="entry name" value="CtpB_N-like"/>
    <property type="match status" value="1"/>
</dbReference>
<dbReference type="GO" id="GO:0006508">
    <property type="term" value="P:proteolysis"/>
    <property type="evidence" value="ECO:0007669"/>
    <property type="project" value="UniProtKB-KW"/>
</dbReference>
<dbReference type="GO" id="GO:0030288">
    <property type="term" value="C:outer membrane-bounded periplasmic space"/>
    <property type="evidence" value="ECO:0007669"/>
    <property type="project" value="TreeGrafter"/>
</dbReference>
<reference evidence="9 10" key="1">
    <citation type="submission" date="2019-02" db="EMBL/GenBank/DDBJ databases">
        <title>Deep-cultivation of Planctomycetes and their phenomic and genomic characterization uncovers novel biology.</title>
        <authorList>
            <person name="Wiegand S."/>
            <person name="Jogler M."/>
            <person name="Boedeker C."/>
            <person name="Pinto D."/>
            <person name="Vollmers J."/>
            <person name="Rivas-Marin E."/>
            <person name="Kohn T."/>
            <person name="Peeters S.H."/>
            <person name="Heuer A."/>
            <person name="Rast P."/>
            <person name="Oberbeckmann S."/>
            <person name="Bunk B."/>
            <person name="Jeske O."/>
            <person name="Meyerdierks A."/>
            <person name="Storesund J.E."/>
            <person name="Kallscheuer N."/>
            <person name="Luecker S."/>
            <person name="Lage O.M."/>
            <person name="Pohl T."/>
            <person name="Merkel B.J."/>
            <person name="Hornburger P."/>
            <person name="Mueller R.-W."/>
            <person name="Bruemmer F."/>
            <person name="Labrenz M."/>
            <person name="Spormann A.M."/>
            <person name="Op den Camp H."/>
            <person name="Overmann J."/>
            <person name="Amann R."/>
            <person name="Jetten M.S.M."/>
            <person name="Mascher T."/>
            <person name="Medema M.H."/>
            <person name="Devos D.P."/>
            <person name="Kaster A.-K."/>
            <person name="Ovreas L."/>
            <person name="Rohde M."/>
            <person name="Galperin M.Y."/>
            <person name="Jogler C."/>
        </authorList>
    </citation>
    <scope>NUCLEOTIDE SEQUENCE [LARGE SCALE GENOMIC DNA]</scope>
    <source>
        <strain evidence="9 10">KS4</strain>
    </source>
</reference>
<dbReference type="Gene3D" id="3.90.226.10">
    <property type="entry name" value="2-enoyl-CoA Hydratase, Chain A, domain 1"/>
    <property type="match status" value="1"/>
</dbReference>
<dbReference type="SMART" id="SM00228">
    <property type="entry name" value="PDZ"/>
    <property type="match status" value="1"/>
</dbReference>
<dbReference type="OrthoDB" id="9812068at2"/>
<organism evidence="9 10">
    <name type="scientific">Poriferisphaera corsica</name>
    <dbReference type="NCBI Taxonomy" id="2528020"/>
    <lineage>
        <taxon>Bacteria</taxon>
        <taxon>Pseudomonadati</taxon>
        <taxon>Planctomycetota</taxon>
        <taxon>Phycisphaerae</taxon>
        <taxon>Phycisphaerales</taxon>
        <taxon>Phycisphaeraceae</taxon>
        <taxon>Poriferisphaera</taxon>
    </lineage>
</organism>
<dbReference type="CDD" id="cd06782">
    <property type="entry name" value="cpPDZ_CPP-like"/>
    <property type="match status" value="1"/>
</dbReference>
<name>A0A517YVW1_9BACT</name>